<reference evidence="2" key="1">
    <citation type="submission" date="2018-04" db="EMBL/GenBank/DDBJ databases">
        <title>Whole genome sequencing of Hypsizygus marmoreus.</title>
        <authorList>
            <person name="Choi I.-G."/>
            <person name="Min B."/>
            <person name="Kim J.-G."/>
            <person name="Kim S."/>
            <person name="Oh Y.-L."/>
            <person name="Kong W.-S."/>
            <person name="Park H."/>
            <person name="Jeong J."/>
            <person name="Song E.-S."/>
        </authorList>
    </citation>
    <scope>NUCLEOTIDE SEQUENCE [LARGE SCALE GENOMIC DNA]</scope>
    <source>
        <strain evidence="2">51987-8</strain>
    </source>
</reference>
<proteinExistence type="predicted"/>
<dbReference type="AlphaFoldDB" id="A0A369K6P0"/>
<feature type="region of interest" description="Disordered" evidence="1">
    <location>
        <begin position="61"/>
        <end position="92"/>
    </location>
</feature>
<dbReference type="InParanoid" id="A0A369K6P0"/>
<accession>A0A369K6P0</accession>
<comment type="caution">
    <text evidence="2">The sequence shown here is derived from an EMBL/GenBank/DDBJ whole genome shotgun (WGS) entry which is preliminary data.</text>
</comment>
<sequence length="92" mass="10065">MSLQGATTRHAPMFFRHLKGGKSRQLIERRQKTNNKQGTHPHTVLGPIGAVPRLDTLPILVPPLHPTAPTNPLNSDASHLSAATLPHLRPIH</sequence>
<evidence type="ECO:0000256" key="1">
    <source>
        <dbReference type="SAM" id="MobiDB-lite"/>
    </source>
</evidence>
<organism evidence="2 3">
    <name type="scientific">Hypsizygus marmoreus</name>
    <name type="common">White beech mushroom</name>
    <name type="synonym">Agaricus marmoreus</name>
    <dbReference type="NCBI Taxonomy" id="39966"/>
    <lineage>
        <taxon>Eukaryota</taxon>
        <taxon>Fungi</taxon>
        <taxon>Dikarya</taxon>
        <taxon>Basidiomycota</taxon>
        <taxon>Agaricomycotina</taxon>
        <taxon>Agaricomycetes</taxon>
        <taxon>Agaricomycetidae</taxon>
        <taxon>Agaricales</taxon>
        <taxon>Tricholomatineae</taxon>
        <taxon>Lyophyllaceae</taxon>
        <taxon>Hypsizygus</taxon>
    </lineage>
</organism>
<dbReference type="Proteomes" id="UP000076154">
    <property type="component" value="Unassembled WGS sequence"/>
</dbReference>
<protein>
    <submittedName>
        <fullName evidence="2">Uncharacterized protein</fullName>
    </submittedName>
</protein>
<evidence type="ECO:0000313" key="3">
    <source>
        <dbReference type="Proteomes" id="UP000076154"/>
    </source>
</evidence>
<dbReference type="EMBL" id="LUEZ02000029">
    <property type="protein sequence ID" value="RDB26556.1"/>
    <property type="molecule type" value="Genomic_DNA"/>
</dbReference>
<keyword evidence="3" id="KW-1185">Reference proteome</keyword>
<feature type="compositionally biased region" description="Polar residues" evidence="1">
    <location>
        <begin position="68"/>
        <end position="78"/>
    </location>
</feature>
<gene>
    <name evidence="2" type="ORF">Hypma_005611</name>
</gene>
<name>A0A369K6P0_HYPMA</name>
<evidence type="ECO:0000313" key="2">
    <source>
        <dbReference type="EMBL" id="RDB26556.1"/>
    </source>
</evidence>